<evidence type="ECO:0000256" key="4">
    <source>
        <dbReference type="ARBA" id="ARBA00022723"/>
    </source>
</evidence>
<dbReference type="InterPro" id="IPR044066">
    <property type="entry name" value="TRIAD_supradom"/>
</dbReference>
<evidence type="ECO:0000256" key="10">
    <source>
        <dbReference type="SAM" id="MobiDB-lite"/>
    </source>
</evidence>
<dbReference type="CDD" id="cd22584">
    <property type="entry name" value="Rcat_RBR_unk"/>
    <property type="match status" value="1"/>
</dbReference>
<feature type="domain" description="RING-type" evidence="12">
    <location>
        <begin position="293"/>
        <end position="514"/>
    </location>
</feature>
<comment type="caution">
    <text evidence="13">The sequence shown here is derived from an EMBL/GenBank/DDBJ whole genome shotgun (WGS) entry which is preliminary data.</text>
</comment>
<dbReference type="PROSITE" id="PS51873">
    <property type="entry name" value="TRIAD"/>
    <property type="match status" value="1"/>
</dbReference>
<keyword evidence="14" id="KW-1185">Reference proteome</keyword>
<dbReference type="Pfam" id="PF01485">
    <property type="entry name" value="IBR"/>
    <property type="match status" value="2"/>
</dbReference>
<name>A0AA38P191_9AGAR</name>
<dbReference type="AlphaFoldDB" id="A0AA38P191"/>
<dbReference type="PROSITE" id="PS00518">
    <property type="entry name" value="ZF_RING_1"/>
    <property type="match status" value="1"/>
</dbReference>
<evidence type="ECO:0000256" key="3">
    <source>
        <dbReference type="ARBA" id="ARBA00022679"/>
    </source>
</evidence>
<keyword evidence="5" id="KW-0677">Repeat</keyword>
<evidence type="ECO:0000313" key="13">
    <source>
        <dbReference type="EMBL" id="KAJ3834223.1"/>
    </source>
</evidence>
<dbReference type="InterPro" id="IPR017907">
    <property type="entry name" value="Znf_RING_CS"/>
</dbReference>
<proteinExistence type="predicted"/>
<protein>
    <recommendedName>
        <fullName evidence="2">RBR-type E3 ubiquitin transferase</fullName>
        <ecNumber evidence="2">2.3.2.31</ecNumber>
    </recommendedName>
</protein>
<reference evidence="13" key="1">
    <citation type="submission" date="2022-08" db="EMBL/GenBank/DDBJ databases">
        <authorList>
            <consortium name="DOE Joint Genome Institute"/>
            <person name="Min B."/>
            <person name="Riley R."/>
            <person name="Sierra-Patev S."/>
            <person name="Naranjo-Ortiz M."/>
            <person name="Looney B."/>
            <person name="Konkel Z."/>
            <person name="Slot J.C."/>
            <person name="Sakamoto Y."/>
            <person name="Steenwyk J.L."/>
            <person name="Rokas A."/>
            <person name="Carro J."/>
            <person name="Camarero S."/>
            <person name="Ferreira P."/>
            <person name="Molpeceres G."/>
            <person name="Ruiz-Duenas F.J."/>
            <person name="Serrano A."/>
            <person name="Henrissat B."/>
            <person name="Drula E."/>
            <person name="Hughes K.W."/>
            <person name="Mata J.L."/>
            <person name="Ishikawa N.K."/>
            <person name="Vargas-Isla R."/>
            <person name="Ushijima S."/>
            <person name="Smith C.A."/>
            <person name="Ahrendt S."/>
            <person name="Andreopoulos W."/>
            <person name="He G."/>
            <person name="Labutti K."/>
            <person name="Lipzen A."/>
            <person name="Ng V."/>
            <person name="Sandor L."/>
            <person name="Barry K."/>
            <person name="Martinez A.T."/>
            <person name="Xiao Y."/>
            <person name="Gibbons J.G."/>
            <person name="Terashima K."/>
            <person name="Hibbett D.S."/>
            <person name="Grigoriev I.V."/>
        </authorList>
    </citation>
    <scope>NUCLEOTIDE SEQUENCE</scope>
    <source>
        <strain evidence="13">TFB9207</strain>
    </source>
</reference>
<organism evidence="13 14">
    <name type="scientific">Lentinula raphanica</name>
    <dbReference type="NCBI Taxonomy" id="153919"/>
    <lineage>
        <taxon>Eukaryota</taxon>
        <taxon>Fungi</taxon>
        <taxon>Dikarya</taxon>
        <taxon>Basidiomycota</taxon>
        <taxon>Agaricomycotina</taxon>
        <taxon>Agaricomycetes</taxon>
        <taxon>Agaricomycetidae</taxon>
        <taxon>Agaricales</taxon>
        <taxon>Marasmiineae</taxon>
        <taxon>Omphalotaceae</taxon>
        <taxon>Lentinula</taxon>
    </lineage>
</organism>
<keyword evidence="6 9" id="KW-0863">Zinc-finger</keyword>
<dbReference type="PROSITE" id="PS50089">
    <property type="entry name" value="ZF_RING_2"/>
    <property type="match status" value="1"/>
</dbReference>
<dbReference type="PANTHER" id="PTHR11685">
    <property type="entry name" value="RBR FAMILY RING FINGER AND IBR DOMAIN-CONTAINING"/>
    <property type="match status" value="1"/>
</dbReference>
<dbReference type="GO" id="GO:0061630">
    <property type="term" value="F:ubiquitin protein ligase activity"/>
    <property type="evidence" value="ECO:0007669"/>
    <property type="project" value="UniProtKB-EC"/>
</dbReference>
<keyword evidence="8" id="KW-0862">Zinc</keyword>
<dbReference type="EMBL" id="MU806562">
    <property type="protein sequence ID" value="KAJ3834223.1"/>
    <property type="molecule type" value="Genomic_DNA"/>
</dbReference>
<dbReference type="Gene3D" id="1.20.120.1750">
    <property type="match status" value="1"/>
</dbReference>
<evidence type="ECO:0000256" key="6">
    <source>
        <dbReference type="ARBA" id="ARBA00022771"/>
    </source>
</evidence>
<sequence length="514" mass="56863">MKFQDHCPPLPRLVLESCKILCYPNSIQATTRRPAQSLRFMATLDPTHSNLKGVRTNPIGTFRAQNAFPPFLSSNQLAMAAIVPPLSNIDRDSALLIAQLALGDINALQTGSTIPDQDLALQLMAQDFAEAILYLNRSHETRDVDDRTTTPDVVTLPSTRSSLDAFQVEEEEEAINTASDSSSSVHSWSIQISSRTRDIDDRTSSSNIHSDMTLPSTRSSLDASQVEEEAIKIASGARAPCLSNRSIPSQISLINGSPQMSPIMHLSPTASELELEYGSQISNLDLEHSFLEAIPTCVVCMGSYNDDPIHRVSTCEHHYCDSCLSQYIETCIHDESLFPPKCCGRTLSFVMEDQRSSPSIENLAAFIEQQLFDNDLGARLRAKASELGMSPEDRLYCPYPRCSVFLGSWATISSQSPSGSSKLPSYQCSSCSQSLCLLCRGRAHYHLTYCPVVEDQLAEDKVRDLARQNKWQTCPKCKAIVELTQGCNHMVCRCRTEFCYTCGSLWTEICVCRG</sequence>
<dbReference type="EC" id="2.3.2.31" evidence="2"/>
<evidence type="ECO:0000256" key="8">
    <source>
        <dbReference type="ARBA" id="ARBA00022833"/>
    </source>
</evidence>
<accession>A0AA38P191</accession>
<dbReference type="GO" id="GO:0016567">
    <property type="term" value="P:protein ubiquitination"/>
    <property type="evidence" value="ECO:0007669"/>
    <property type="project" value="InterPro"/>
</dbReference>
<evidence type="ECO:0000259" key="11">
    <source>
        <dbReference type="PROSITE" id="PS50089"/>
    </source>
</evidence>
<dbReference type="GO" id="GO:0008270">
    <property type="term" value="F:zinc ion binding"/>
    <property type="evidence" value="ECO:0007669"/>
    <property type="project" value="UniProtKB-KW"/>
</dbReference>
<evidence type="ECO:0000259" key="12">
    <source>
        <dbReference type="PROSITE" id="PS51873"/>
    </source>
</evidence>
<keyword evidence="3" id="KW-0808">Transferase</keyword>
<dbReference type="InterPro" id="IPR013083">
    <property type="entry name" value="Znf_RING/FYVE/PHD"/>
</dbReference>
<dbReference type="SUPFAM" id="SSF57850">
    <property type="entry name" value="RING/U-box"/>
    <property type="match status" value="2"/>
</dbReference>
<evidence type="ECO:0000256" key="7">
    <source>
        <dbReference type="ARBA" id="ARBA00022786"/>
    </source>
</evidence>
<keyword evidence="4" id="KW-0479">Metal-binding</keyword>
<evidence type="ECO:0000256" key="9">
    <source>
        <dbReference type="PROSITE-ProRule" id="PRU00175"/>
    </source>
</evidence>
<evidence type="ECO:0000256" key="2">
    <source>
        <dbReference type="ARBA" id="ARBA00012251"/>
    </source>
</evidence>
<feature type="region of interest" description="Disordered" evidence="10">
    <location>
        <begin position="199"/>
        <end position="223"/>
    </location>
</feature>
<evidence type="ECO:0000256" key="1">
    <source>
        <dbReference type="ARBA" id="ARBA00001798"/>
    </source>
</evidence>
<dbReference type="InterPro" id="IPR001841">
    <property type="entry name" value="Znf_RING"/>
</dbReference>
<dbReference type="Proteomes" id="UP001163846">
    <property type="component" value="Unassembled WGS sequence"/>
</dbReference>
<evidence type="ECO:0000256" key="5">
    <source>
        <dbReference type="ARBA" id="ARBA00022737"/>
    </source>
</evidence>
<dbReference type="InterPro" id="IPR031127">
    <property type="entry name" value="E3_UB_ligase_RBR"/>
</dbReference>
<feature type="domain" description="RING-type" evidence="11">
    <location>
        <begin position="297"/>
        <end position="335"/>
    </location>
</feature>
<dbReference type="InterPro" id="IPR002867">
    <property type="entry name" value="IBR_dom"/>
</dbReference>
<evidence type="ECO:0000313" key="14">
    <source>
        <dbReference type="Proteomes" id="UP001163846"/>
    </source>
</evidence>
<keyword evidence="7" id="KW-0833">Ubl conjugation pathway</keyword>
<feature type="compositionally biased region" description="Polar residues" evidence="10">
    <location>
        <begin position="204"/>
        <end position="223"/>
    </location>
</feature>
<comment type="catalytic activity">
    <reaction evidence="1">
        <text>[E2 ubiquitin-conjugating enzyme]-S-ubiquitinyl-L-cysteine + [acceptor protein]-L-lysine = [E2 ubiquitin-conjugating enzyme]-L-cysteine + [acceptor protein]-N(6)-ubiquitinyl-L-lysine.</text>
        <dbReference type="EC" id="2.3.2.31"/>
    </reaction>
</comment>
<dbReference type="Gene3D" id="3.30.40.10">
    <property type="entry name" value="Zinc/RING finger domain, C3HC4 (zinc finger)"/>
    <property type="match status" value="1"/>
</dbReference>
<gene>
    <name evidence="13" type="ORF">F5878DRAFT_369163</name>
</gene>